<dbReference type="RefSeq" id="WP_185273143.1">
    <property type="nucleotide sequence ID" value="NZ_CP055156.1"/>
</dbReference>
<evidence type="ECO:0000256" key="2">
    <source>
        <dbReference type="ARBA" id="ARBA00022679"/>
    </source>
</evidence>
<dbReference type="SUPFAM" id="SSF53335">
    <property type="entry name" value="S-adenosyl-L-methionine-dependent methyltransferases"/>
    <property type="match status" value="1"/>
</dbReference>
<dbReference type="EMBL" id="CP055156">
    <property type="protein sequence ID" value="QNF32363.1"/>
    <property type="molecule type" value="Genomic_DNA"/>
</dbReference>
<dbReference type="InterPro" id="IPR029063">
    <property type="entry name" value="SAM-dependent_MTases_sf"/>
</dbReference>
<dbReference type="PANTHER" id="PTHR10509">
    <property type="entry name" value="O-METHYLTRANSFERASE-RELATED"/>
    <property type="match status" value="1"/>
</dbReference>
<dbReference type="Gene3D" id="3.40.50.150">
    <property type="entry name" value="Vaccinia Virus protein VP39"/>
    <property type="match status" value="1"/>
</dbReference>
<gene>
    <name evidence="4" type="ORF">HUW51_06320</name>
</gene>
<dbReference type="GO" id="GO:0032259">
    <property type="term" value="P:methylation"/>
    <property type="evidence" value="ECO:0007669"/>
    <property type="project" value="UniProtKB-KW"/>
</dbReference>
<accession>A0A7G7G5C9</accession>
<organism evidence="4 5">
    <name type="scientific">Adhaeribacter swui</name>
    <dbReference type="NCBI Taxonomy" id="2086471"/>
    <lineage>
        <taxon>Bacteria</taxon>
        <taxon>Pseudomonadati</taxon>
        <taxon>Bacteroidota</taxon>
        <taxon>Cytophagia</taxon>
        <taxon>Cytophagales</taxon>
        <taxon>Hymenobacteraceae</taxon>
        <taxon>Adhaeribacter</taxon>
    </lineage>
</organism>
<evidence type="ECO:0000256" key="1">
    <source>
        <dbReference type="ARBA" id="ARBA00022603"/>
    </source>
</evidence>
<dbReference type="PROSITE" id="PS51682">
    <property type="entry name" value="SAM_OMT_I"/>
    <property type="match status" value="1"/>
</dbReference>
<keyword evidence="2 4" id="KW-0808">Transferase</keyword>
<dbReference type="CDD" id="cd02440">
    <property type="entry name" value="AdoMet_MTases"/>
    <property type="match status" value="1"/>
</dbReference>
<proteinExistence type="predicted"/>
<name>A0A7G7G5C9_9BACT</name>
<dbReference type="KEGG" id="aswu:HUW51_06320"/>
<dbReference type="InterPro" id="IPR050362">
    <property type="entry name" value="Cation-dep_OMT"/>
</dbReference>
<evidence type="ECO:0000313" key="5">
    <source>
        <dbReference type="Proteomes" id="UP000515237"/>
    </source>
</evidence>
<protein>
    <submittedName>
        <fullName evidence="4">Class I SAM-dependent methyltransferase</fullName>
    </submittedName>
</protein>
<dbReference type="PANTHER" id="PTHR10509:SF14">
    <property type="entry name" value="CAFFEOYL-COA O-METHYLTRANSFERASE 3-RELATED"/>
    <property type="match status" value="1"/>
</dbReference>
<keyword evidence="3" id="KW-0949">S-adenosyl-L-methionine</keyword>
<dbReference type="AlphaFoldDB" id="A0A7G7G5C9"/>
<dbReference type="Proteomes" id="UP000515237">
    <property type="component" value="Chromosome"/>
</dbReference>
<reference evidence="4 5" key="1">
    <citation type="journal article" date="2018" name="Int. J. Syst. Evol. Microbiol.">
        <title>Adhaeribacter swui sp. nov., isolated from wet mud.</title>
        <authorList>
            <person name="Kim D.U."/>
            <person name="Kim K.W."/>
            <person name="Kang M.S."/>
            <person name="Kim J.Y."/>
            <person name="Jang J.H."/>
            <person name="Kim M.K."/>
        </authorList>
    </citation>
    <scope>NUCLEOTIDE SEQUENCE [LARGE SCALE GENOMIC DNA]</scope>
    <source>
        <strain evidence="4 5">KCTC 52873</strain>
    </source>
</reference>
<sequence length="214" mass="24197">MDFLPLELQQYVEKHTSAEPEILKKLNRDTHVNVMKPRMLSGHFQGRLLAMISQMLRPQYVLEIGTYTGYSAICLAEGLAPGGLVHTIDVNVELEEMVRRYFAEAGVADKIKYYLGPALEIIPTLPYTFDLVFIDADKLNNANYFDLVLDKVRPGGFILTDNVLWSGKVTATNNGKIDKDTQSVLDFNRKVQEDSRVENILLPIRDGLLIARKI</sequence>
<dbReference type="GO" id="GO:0008171">
    <property type="term" value="F:O-methyltransferase activity"/>
    <property type="evidence" value="ECO:0007669"/>
    <property type="project" value="InterPro"/>
</dbReference>
<keyword evidence="5" id="KW-1185">Reference proteome</keyword>
<dbReference type="GO" id="GO:0008757">
    <property type="term" value="F:S-adenosylmethionine-dependent methyltransferase activity"/>
    <property type="evidence" value="ECO:0007669"/>
    <property type="project" value="TreeGrafter"/>
</dbReference>
<evidence type="ECO:0000256" key="3">
    <source>
        <dbReference type="ARBA" id="ARBA00022691"/>
    </source>
</evidence>
<dbReference type="Pfam" id="PF01596">
    <property type="entry name" value="Methyltransf_3"/>
    <property type="match status" value="1"/>
</dbReference>
<dbReference type="InterPro" id="IPR002935">
    <property type="entry name" value="SAM_O-MeTrfase"/>
</dbReference>
<keyword evidence="1 4" id="KW-0489">Methyltransferase</keyword>
<evidence type="ECO:0000313" key="4">
    <source>
        <dbReference type="EMBL" id="QNF32363.1"/>
    </source>
</evidence>